<keyword evidence="8" id="KW-1185">Reference proteome</keyword>
<accession>A0A9W8EAQ4</accession>
<dbReference type="EMBL" id="JANBQB010000038">
    <property type="protein sequence ID" value="KAJ1983864.1"/>
    <property type="molecule type" value="Genomic_DNA"/>
</dbReference>
<feature type="transmembrane region" description="Helical" evidence="6">
    <location>
        <begin position="40"/>
        <end position="59"/>
    </location>
</feature>
<name>A0A9W8EAQ4_9FUNG</name>
<dbReference type="AlphaFoldDB" id="A0A9W8EAQ4"/>
<evidence type="ECO:0000256" key="6">
    <source>
        <dbReference type="SAM" id="Phobius"/>
    </source>
</evidence>
<gene>
    <name evidence="7" type="primary">CLPTM1L</name>
    <name evidence="7" type="ORF">H4R34_001006</name>
</gene>
<dbReference type="Proteomes" id="UP001151582">
    <property type="component" value="Unassembled WGS sequence"/>
</dbReference>
<comment type="similarity">
    <text evidence="2">Belongs to the CLPTM1 family.</text>
</comment>
<keyword evidence="5 6" id="KW-0472">Membrane</keyword>
<sequence length="620" mass="69907">MNGGCSPVRKKARRPLALQESSGSWILVRHCFVQSTLDRIATSLNFAQLALSIAVMGYVGKSITVATVGLFVLYVGNLVFAIVSLFFPTVYFPYYNPAPPISAQPQYHRPVFPPEQRYHAQVFVTPPKVAPEALLEDYVPLWRTETALTLAAWDETVARNLTVAVPKASSSAWDVAKLQHTLRVLVYPATLPLDSNAIRRDPAVISVTLPLVVAALPPDGQEHSLLEMPDQETSAKARFTANRQGQYPFWRSRIVIDVVNDHNAYVHGHMPRDIAYWLRFLKRDDEPYLPLIRANMMGTRREHLVEVLSQPSQKLPLTVHLKTVPLGWFRLTRTLDHTFTQMSTGQSALAVSSNEVESLRKMIFEVNPTLLAITILAAMLHLLFETLAVKADIAHWSRKDTMTGISRSSVLMSAVTACLTVLYVWDRRHDSGVLVLVGTVVSALVELWKVVKIHRFSRSRPAVSDKRPASEKVGDTEAFSRDFDNRIFKYLTAVCVPLVIGYAAYSLLYWKHKGFYSWALDALMATIYLLGFVNMTPQLFLNHRLRSVEAMSVSTFTYRAINTFVDDLFALVIPMPSLTRVSAFRDDIIFVVLLYQWWIFPKRQADASSTDKEPAKIKSE</sequence>
<organism evidence="7 8">
    <name type="scientific">Dimargaris verticillata</name>
    <dbReference type="NCBI Taxonomy" id="2761393"/>
    <lineage>
        <taxon>Eukaryota</taxon>
        <taxon>Fungi</taxon>
        <taxon>Fungi incertae sedis</taxon>
        <taxon>Zoopagomycota</taxon>
        <taxon>Kickxellomycotina</taxon>
        <taxon>Dimargaritomycetes</taxon>
        <taxon>Dimargaritales</taxon>
        <taxon>Dimargaritaceae</taxon>
        <taxon>Dimargaris</taxon>
    </lineage>
</organism>
<proteinExistence type="inferred from homology"/>
<feature type="transmembrane region" description="Helical" evidence="6">
    <location>
        <begin position="431"/>
        <end position="451"/>
    </location>
</feature>
<dbReference type="Pfam" id="PF05602">
    <property type="entry name" value="CLPTM1"/>
    <property type="match status" value="1"/>
</dbReference>
<feature type="transmembrane region" description="Helical" evidence="6">
    <location>
        <begin position="362"/>
        <end position="384"/>
    </location>
</feature>
<feature type="transmembrane region" description="Helical" evidence="6">
    <location>
        <begin position="516"/>
        <end position="536"/>
    </location>
</feature>
<keyword evidence="4 6" id="KW-1133">Transmembrane helix</keyword>
<evidence type="ECO:0000256" key="2">
    <source>
        <dbReference type="ARBA" id="ARBA00009310"/>
    </source>
</evidence>
<dbReference type="PANTHER" id="PTHR21347">
    <property type="entry name" value="CLEFT LIP AND PALATE ASSOCIATED TRANSMEMBRANE PROTEIN-RELATED"/>
    <property type="match status" value="1"/>
</dbReference>
<comment type="caution">
    <text evidence="7">The sequence shown here is derived from an EMBL/GenBank/DDBJ whole genome shotgun (WGS) entry which is preliminary data.</text>
</comment>
<feature type="transmembrane region" description="Helical" evidence="6">
    <location>
        <begin position="405"/>
        <end position="425"/>
    </location>
</feature>
<dbReference type="GO" id="GO:0016020">
    <property type="term" value="C:membrane"/>
    <property type="evidence" value="ECO:0007669"/>
    <property type="project" value="UniProtKB-SubCell"/>
</dbReference>
<comment type="subcellular location">
    <subcellularLocation>
        <location evidence="1">Membrane</location>
        <topology evidence="1">Multi-pass membrane protein</topology>
    </subcellularLocation>
</comment>
<evidence type="ECO:0000313" key="8">
    <source>
        <dbReference type="Proteomes" id="UP001151582"/>
    </source>
</evidence>
<dbReference type="OrthoDB" id="378564at2759"/>
<evidence type="ECO:0000256" key="3">
    <source>
        <dbReference type="ARBA" id="ARBA00022692"/>
    </source>
</evidence>
<evidence type="ECO:0000313" key="7">
    <source>
        <dbReference type="EMBL" id="KAJ1983864.1"/>
    </source>
</evidence>
<evidence type="ECO:0000256" key="1">
    <source>
        <dbReference type="ARBA" id="ARBA00004141"/>
    </source>
</evidence>
<feature type="transmembrane region" description="Helical" evidence="6">
    <location>
        <begin position="71"/>
        <end position="94"/>
    </location>
</feature>
<dbReference type="PANTHER" id="PTHR21347:SF0">
    <property type="entry name" value="LIPID SCRAMBLASE CLPTM1L"/>
    <property type="match status" value="1"/>
</dbReference>
<dbReference type="GO" id="GO:0012505">
    <property type="term" value="C:endomembrane system"/>
    <property type="evidence" value="ECO:0007669"/>
    <property type="project" value="TreeGrafter"/>
</dbReference>
<protein>
    <submittedName>
        <fullName evidence="7">Cleft lip and palate associated transmembrane protein 1</fullName>
    </submittedName>
</protein>
<feature type="transmembrane region" description="Helical" evidence="6">
    <location>
        <begin position="490"/>
        <end position="510"/>
    </location>
</feature>
<reference evidence="7" key="1">
    <citation type="submission" date="2022-07" db="EMBL/GenBank/DDBJ databases">
        <title>Phylogenomic reconstructions and comparative analyses of Kickxellomycotina fungi.</title>
        <authorList>
            <person name="Reynolds N.K."/>
            <person name="Stajich J.E."/>
            <person name="Barry K."/>
            <person name="Grigoriev I.V."/>
            <person name="Crous P."/>
            <person name="Smith M.E."/>
        </authorList>
    </citation>
    <scope>NUCLEOTIDE SEQUENCE</scope>
    <source>
        <strain evidence="7">RSA 567</strain>
    </source>
</reference>
<evidence type="ECO:0000256" key="4">
    <source>
        <dbReference type="ARBA" id="ARBA00022989"/>
    </source>
</evidence>
<evidence type="ECO:0000256" key="5">
    <source>
        <dbReference type="ARBA" id="ARBA00023136"/>
    </source>
</evidence>
<dbReference type="InterPro" id="IPR008429">
    <property type="entry name" value="CLPTM1"/>
</dbReference>
<keyword evidence="3 6" id="KW-0812">Transmembrane</keyword>